<dbReference type="Proteomes" id="UP000026962">
    <property type="component" value="Chromosome 4"/>
</dbReference>
<accession>A0A0E0KTP1</accession>
<evidence type="ECO:0000313" key="2">
    <source>
        <dbReference type="Proteomes" id="UP000026962"/>
    </source>
</evidence>
<protein>
    <submittedName>
        <fullName evidence="1">Uncharacterized protein</fullName>
    </submittedName>
</protein>
<keyword evidence="2" id="KW-1185">Reference proteome</keyword>
<dbReference type="HOGENOM" id="CLU_2889758_0_0_1"/>
<dbReference type="Gramene" id="OPUNC04G18800.1">
    <property type="protein sequence ID" value="OPUNC04G18800.1"/>
    <property type="gene ID" value="OPUNC04G18800"/>
</dbReference>
<dbReference type="EnsemblPlants" id="OPUNC04G18800.1">
    <property type="protein sequence ID" value="OPUNC04G18800.1"/>
    <property type="gene ID" value="OPUNC04G18800"/>
</dbReference>
<sequence>MTWPLHCTARSAADRKVARALRAEAIAENGRRNRQLTEWGRGCCAEEDQLLITLTCMFARDNI</sequence>
<evidence type="ECO:0000313" key="1">
    <source>
        <dbReference type="EnsemblPlants" id="OPUNC04G18800.1"/>
    </source>
</evidence>
<name>A0A0E0KTP1_ORYPU</name>
<proteinExistence type="predicted"/>
<reference evidence="1" key="1">
    <citation type="submission" date="2015-04" db="UniProtKB">
        <authorList>
            <consortium name="EnsemblPlants"/>
        </authorList>
    </citation>
    <scope>IDENTIFICATION</scope>
</reference>
<reference evidence="1" key="2">
    <citation type="submission" date="2018-05" db="EMBL/GenBank/DDBJ databases">
        <title>OpunRS2 (Oryza punctata Reference Sequence Version 2).</title>
        <authorList>
            <person name="Zhang J."/>
            <person name="Kudrna D."/>
            <person name="Lee S."/>
            <person name="Talag J."/>
            <person name="Welchert J."/>
            <person name="Wing R.A."/>
        </authorList>
    </citation>
    <scope>NUCLEOTIDE SEQUENCE [LARGE SCALE GENOMIC DNA]</scope>
</reference>
<organism evidence="1">
    <name type="scientific">Oryza punctata</name>
    <name type="common">Red rice</name>
    <dbReference type="NCBI Taxonomy" id="4537"/>
    <lineage>
        <taxon>Eukaryota</taxon>
        <taxon>Viridiplantae</taxon>
        <taxon>Streptophyta</taxon>
        <taxon>Embryophyta</taxon>
        <taxon>Tracheophyta</taxon>
        <taxon>Spermatophyta</taxon>
        <taxon>Magnoliopsida</taxon>
        <taxon>Liliopsida</taxon>
        <taxon>Poales</taxon>
        <taxon>Poaceae</taxon>
        <taxon>BOP clade</taxon>
        <taxon>Oryzoideae</taxon>
        <taxon>Oryzeae</taxon>
        <taxon>Oryzinae</taxon>
        <taxon>Oryza</taxon>
    </lineage>
</organism>
<dbReference type="AlphaFoldDB" id="A0A0E0KTP1"/>